<accession>A0A6A6QQN5</accession>
<keyword evidence="1" id="KW-0732">Signal</keyword>
<reference evidence="2" key="1">
    <citation type="journal article" date="2020" name="Stud. Mycol.">
        <title>101 Dothideomycetes genomes: a test case for predicting lifestyles and emergence of pathogens.</title>
        <authorList>
            <person name="Haridas S."/>
            <person name="Albert R."/>
            <person name="Binder M."/>
            <person name="Bloem J."/>
            <person name="Labutti K."/>
            <person name="Salamov A."/>
            <person name="Andreopoulos B."/>
            <person name="Baker S."/>
            <person name="Barry K."/>
            <person name="Bills G."/>
            <person name="Bluhm B."/>
            <person name="Cannon C."/>
            <person name="Castanera R."/>
            <person name="Culley D."/>
            <person name="Daum C."/>
            <person name="Ezra D."/>
            <person name="Gonzalez J."/>
            <person name="Henrissat B."/>
            <person name="Kuo A."/>
            <person name="Liang C."/>
            <person name="Lipzen A."/>
            <person name="Lutzoni F."/>
            <person name="Magnuson J."/>
            <person name="Mondo S."/>
            <person name="Nolan M."/>
            <person name="Ohm R."/>
            <person name="Pangilinan J."/>
            <person name="Park H.-J."/>
            <person name="Ramirez L."/>
            <person name="Alfaro M."/>
            <person name="Sun H."/>
            <person name="Tritt A."/>
            <person name="Yoshinaga Y."/>
            <person name="Zwiers L.-H."/>
            <person name="Turgeon B."/>
            <person name="Goodwin S."/>
            <person name="Spatafora J."/>
            <person name="Crous P."/>
            <person name="Grigoriev I."/>
        </authorList>
    </citation>
    <scope>NUCLEOTIDE SEQUENCE</scope>
    <source>
        <strain evidence="2">CBS 269.34</strain>
    </source>
</reference>
<dbReference type="OrthoDB" id="10630892at2759"/>
<keyword evidence="3" id="KW-1185">Reference proteome</keyword>
<proteinExistence type="predicted"/>
<protein>
    <submittedName>
        <fullName evidence="2">Uncharacterized protein</fullName>
    </submittedName>
</protein>
<dbReference type="Proteomes" id="UP000799750">
    <property type="component" value="Unassembled WGS sequence"/>
</dbReference>
<evidence type="ECO:0000313" key="3">
    <source>
        <dbReference type="Proteomes" id="UP000799750"/>
    </source>
</evidence>
<sequence length="154" mass="17598">MMEVLLIVILAFKLLYTSSASPLPDSPLTRRAEPNKNVWYLSDCNGGATIAYYDNIDNTQQGQAPLAADFVYLKHPVSWGVDDIQSKFAERSVTIPVWKQTWIPSHVLLPGRLQDKFRNQKGDWQCYQDTGRSLWKLDNVGDCKAQFYCKRVVL</sequence>
<evidence type="ECO:0000256" key="1">
    <source>
        <dbReference type="SAM" id="SignalP"/>
    </source>
</evidence>
<dbReference type="AlphaFoldDB" id="A0A6A6QQN5"/>
<dbReference type="EMBL" id="MU004190">
    <property type="protein sequence ID" value="KAF2494449.1"/>
    <property type="molecule type" value="Genomic_DNA"/>
</dbReference>
<name>A0A6A6QQN5_9PEZI</name>
<gene>
    <name evidence="2" type="ORF">BU16DRAFT_562107</name>
</gene>
<feature type="chain" id="PRO_5025641861" evidence="1">
    <location>
        <begin position="21"/>
        <end position="154"/>
    </location>
</feature>
<organism evidence="2 3">
    <name type="scientific">Lophium mytilinum</name>
    <dbReference type="NCBI Taxonomy" id="390894"/>
    <lineage>
        <taxon>Eukaryota</taxon>
        <taxon>Fungi</taxon>
        <taxon>Dikarya</taxon>
        <taxon>Ascomycota</taxon>
        <taxon>Pezizomycotina</taxon>
        <taxon>Dothideomycetes</taxon>
        <taxon>Pleosporomycetidae</taxon>
        <taxon>Mytilinidiales</taxon>
        <taxon>Mytilinidiaceae</taxon>
        <taxon>Lophium</taxon>
    </lineage>
</organism>
<feature type="signal peptide" evidence="1">
    <location>
        <begin position="1"/>
        <end position="20"/>
    </location>
</feature>
<evidence type="ECO:0000313" key="2">
    <source>
        <dbReference type="EMBL" id="KAF2494449.1"/>
    </source>
</evidence>